<dbReference type="OrthoDB" id="1741719at2759"/>
<sequence length="540" mass="59834">MKRFNQQPNTPSTSNPIPIKRKIQPVFLGGIGGSGMTENSPSNPLFNSQLNIGINNLINSTTNLLGANSPQQQSLQGQQQPTRVFLNKVSEQNINKQIINEQKQVEEEKSKNNLNGINSNASASVSSTQQASSVNCLSVESLERNGQVEELTPLPQLKRLNSSAELTPLLRPSDLQNVPSSDSVDMATPQIQKFLCFAVPLSPTCNIDQILVKNSINTKKTLKYAKIQAKFARELRWTQTVASPILLLRANKFWTVCTLEDNNLMIFNTQSGINHLSLHTGATIAFLEIKSDFCLTIGINGELSIWDLKKSSRILKTSVGTLLARHGAPIPSLKIVRLCLSTNGLPLIALSNGEVFLFSRSLNSWLCIIVGQQKCGGGLFDTSLCSLLTAMQFIANSLPNGLISLLIGKLQLINDKNKLPVNSQCEQMAASNEEAQLELLLRAAFELESREEYRFLAALYLQKLVKRGKKEKIADFINDLKTNLSSFISSETILEDIRPFINFNNEKNGENLVKNIFEGEGDINKLRSEKELERSFSWLC</sequence>
<keyword evidence="4" id="KW-0677">Repeat</keyword>
<evidence type="ECO:0000313" key="9">
    <source>
        <dbReference type="EMBL" id="CAD2193711.1"/>
    </source>
</evidence>
<reference evidence="9 10" key="1">
    <citation type="submission" date="2020-08" db="EMBL/GenBank/DDBJ databases">
        <authorList>
            <person name="Koutsovoulos G."/>
            <person name="Danchin GJ E."/>
        </authorList>
    </citation>
    <scope>NUCLEOTIDE SEQUENCE [LARGE SCALE GENOMIC DNA]</scope>
</reference>
<protein>
    <recommendedName>
        <fullName evidence="8">Protein HIRA-like C-terminal domain-containing protein</fullName>
    </recommendedName>
</protein>
<evidence type="ECO:0000256" key="4">
    <source>
        <dbReference type="ARBA" id="ARBA00022737"/>
    </source>
</evidence>
<dbReference type="GO" id="GO:0005634">
    <property type="term" value="C:nucleus"/>
    <property type="evidence" value="ECO:0007669"/>
    <property type="project" value="UniProtKB-SubCell"/>
</dbReference>
<dbReference type="GO" id="GO:0031491">
    <property type="term" value="F:nucleosome binding"/>
    <property type="evidence" value="ECO:0007669"/>
    <property type="project" value="TreeGrafter"/>
</dbReference>
<evidence type="ECO:0000256" key="7">
    <source>
        <dbReference type="SAM" id="MobiDB-lite"/>
    </source>
</evidence>
<dbReference type="InterPro" id="IPR011494">
    <property type="entry name" value="HIRA-like_C"/>
</dbReference>
<organism evidence="9 10">
    <name type="scientific">Meloidogyne enterolobii</name>
    <name type="common">Root-knot nematode worm</name>
    <name type="synonym">Meloidogyne mayaguensis</name>
    <dbReference type="NCBI Taxonomy" id="390850"/>
    <lineage>
        <taxon>Eukaryota</taxon>
        <taxon>Metazoa</taxon>
        <taxon>Ecdysozoa</taxon>
        <taxon>Nematoda</taxon>
        <taxon>Chromadorea</taxon>
        <taxon>Rhabditida</taxon>
        <taxon>Tylenchina</taxon>
        <taxon>Tylenchomorpha</taxon>
        <taxon>Tylenchoidea</taxon>
        <taxon>Meloidogynidae</taxon>
        <taxon>Meloidogyninae</taxon>
        <taxon>Meloidogyne</taxon>
    </lineage>
</organism>
<feature type="compositionally biased region" description="Polar residues" evidence="7">
    <location>
        <begin position="1"/>
        <end position="16"/>
    </location>
</feature>
<name>A0A6V7X2Y4_MELEN</name>
<evidence type="ECO:0000256" key="6">
    <source>
        <dbReference type="ARBA" id="ARBA00023242"/>
    </source>
</evidence>
<comment type="subcellular location">
    <subcellularLocation>
        <location evidence="1">Nucleus</location>
    </subcellularLocation>
</comment>
<dbReference type="GO" id="GO:0000785">
    <property type="term" value="C:chromatin"/>
    <property type="evidence" value="ECO:0007669"/>
    <property type="project" value="TreeGrafter"/>
</dbReference>
<dbReference type="PANTHER" id="PTHR13831:SF0">
    <property type="entry name" value="PROTEIN HIRA"/>
    <property type="match status" value="1"/>
</dbReference>
<dbReference type="EMBL" id="CAJEWN010001051">
    <property type="protein sequence ID" value="CAD2193711.1"/>
    <property type="molecule type" value="Genomic_DNA"/>
</dbReference>
<feature type="region of interest" description="Disordered" evidence="7">
    <location>
        <begin position="1"/>
        <end position="20"/>
    </location>
</feature>
<dbReference type="SUPFAM" id="SSF50978">
    <property type="entry name" value="WD40 repeat-like"/>
    <property type="match status" value="1"/>
</dbReference>
<dbReference type="InterPro" id="IPR031120">
    <property type="entry name" value="HIR1-like"/>
</dbReference>
<dbReference type="InterPro" id="IPR036322">
    <property type="entry name" value="WD40_repeat_dom_sf"/>
</dbReference>
<proteinExistence type="inferred from homology"/>
<keyword evidence="6" id="KW-0539">Nucleus</keyword>
<comment type="caution">
    <text evidence="9">The sequence shown here is derived from an EMBL/GenBank/DDBJ whole genome shotgun (WGS) entry which is preliminary data.</text>
</comment>
<comment type="similarity">
    <text evidence="2">Belongs to the WD repeat HIR1 family.</text>
</comment>
<dbReference type="GO" id="GO:0000417">
    <property type="term" value="C:HIR complex"/>
    <property type="evidence" value="ECO:0007669"/>
    <property type="project" value="TreeGrafter"/>
</dbReference>
<evidence type="ECO:0000256" key="1">
    <source>
        <dbReference type="ARBA" id="ARBA00004123"/>
    </source>
</evidence>
<feature type="region of interest" description="Disordered" evidence="7">
    <location>
        <begin position="104"/>
        <end position="126"/>
    </location>
</feature>
<evidence type="ECO:0000256" key="5">
    <source>
        <dbReference type="ARBA" id="ARBA00022853"/>
    </source>
</evidence>
<gene>
    <name evidence="9" type="ORF">MENT_LOCUS46676</name>
</gene>
<accession>A0A6V7X2Y4</accession>
<dbReference type="AlphaFoldDB" id="A0A6V7X2Y4"/>
<evidence type="ECO:0000313" key="10">
    <source>
        <dbReference type="Proteomes" id="UP000580250"/>
    </source>
</evidence>
<evidence type="ECO:0000259" key="8">
    <source>
        <dbReference type="Pfam" id="PF07569"/>
    </source>
</evidence>
<evidence type="ECO:0000256" key="3">
    <source>
        <dbReference type="ARBA" id="ARBA00022574"/>
    </source>
</evidence>
<dbReference type="Proteomes" id="UP000580250">
    <property type="component" value="Unassembled WGS sequence"/>
</dbReference>
<dbReference type="Pfam" id="PF07569">
    <property type="entry name" value="Hira"/>
    <property type="match status" value="1"/>
</dbReference>
<evidence type="ECO:0000256" key="2">
    <source>
        <dbReference type="ARBA" id="ARBA00007306"/>
    </source>
</evidence>
<feature type="domain" description="Protein HIRA-like C-terminal" evidence="8">
    <location>
        <begin position="279"/>
        <end position="480"/>
    </location>
</feature>
<keyword evidence="5" id="KW-0156">Chromatin regulator</keyword>
<dbReference type="GO" id="GO:0006338">
    <property type="term" value="P:chromatin remodeling"/>
    <property type="evidence" value="ECO:0007669"/>
    <property type="project" value="InterPro"/>
</dbReference>
<dbReference type="GO" id="GO:0006355">
    <property type="term" value="P:regulation of DNA-templated transcription"/>
    <property type="evidence" value="ECO:0007669"/>
    <property type="project" value="InterPro"/>
</dbReference>
<dbReference type="GO" id="GO:0006351">
    <property type="term" value="P:DNA-templated transcription"/>
    <property type="evidence" value="ECO:0007669"/>
    <property type="project" value="InterPro"/>
</dbReference>
<dbReference type="PANTHER" id="PTHR13831">
    <property type="entry name" value="MEMBER OF THE HIR1 FAMILY OF WD-REPEAT PROTEINS"/>
    <property type="match status" value="1"/>
</dbReference>
<keyword evidence="3" id="KW-0853">WD repeat</keyword>